<dbReference type="SMART" id="SM00033">
    <property type="entry name" value="CH"/>
    <property type="match status" value="1"/>
</dbReference>
<evidence type="ECO:0000256" key="3">
    <source>
        <dbReference type="ARBA" id="ARBA00022737"/>
    </source>
</evidence>
<evidence type="ECO:0000256" key="2">
    <source>
        <dbReference type="ARBA" id="ARBA00022692"/>
    </source>
</evidence>
<feature type="region of interest" description="Disordered" evidence="6">
    <location>
        <begin position="318"/>
        <end position="341"/>
    </location>
</feature>
<evidence type="ECO:0000256" key="1">
    <source>
        <dbReference type="ARBA" id="ARBA00004370"/>
    </source>
</evidence>
<proteinExistence type="predicted"/>
<feature type="region of interest" description="Disordered" evidence="6">
    <location>
        <begin position="615"/>
        <end position="656"/>
    </location>
</feature>
<keyword evidence="5 7" id="KW-0472">Membrane</keyword>
<feature type="domain" description="Calponin-homology (CH)" evidence="8">
    <location>
        <begin position="132"/>
        <end position="236"/>
    </location>
</feature>
<reference evidence="10" key="2">
    <citation type="submission" date="2019-02" db="EMBL/GenBank/DDBJ databases">
        <title>Opniocepnalus argus Var Kimnra genome.</title>
        <authorList>
            <person name="Zhou C."/>
            <person name="Xiao S."/>
        </authorList>
    </citation>
    <scope>NUCLEOTIDE SEQUENCE [LARGE SCALE GENOMIC DNA]</scope>
</reference>
<dbReference type="GO" id="GO:0007097">
    <property type="term" value="P:nuclear migration"/>
    <property type="evidence" value="ECO:0007669"/>
    <property type="project" value="TreeGrafter"/>
</dbReference>
<dbReference type="GO" id="GO:0034993">
    <property type="term" value="C:meiotic nuclear membrane microtubule tethering complex"/>
    <property type="evidence" value="ECO:0007669"/>
    <property type="project" value="TreeGrafter"/>
</dbReference>
<evidence type="ECO:0000256" key="4">
    <source>
        <dbReference type="ARBA" id="ARBA00022989"/>
    </source>
</evidence>
<evidence type="ECO:0000256" key="6">
    <source>
        <dbReference type="SAM" id="MobiDB-lite"/>
    </source>
</evidence>
<evidence type="ECO:0000256" key="5">
    <source>
        <dbReference type="ARBA" id="ARBA00023136"/>
    </source>
</evidence>
<dbReference type="Pfam" id="PF00307">
    <property type="entry name" value="CH"/>
    <property type="match status" value="1"/>
</dbReference>
<name>A0A6G1QKI4_CHAAH</name>
<feature type="compositionally biased region" description="Basic and acidic residues" evidence="6">
    <location>
        <begin position="626"/>
        <end position="656"/>
    </location>
</feature>
<reference evidence="9 10" key="1">
    <citation type="submission" date="2019-02" db="EMBL/GenBank/DDBJ databases">
        <title>Opniocepnalus argus genome.</title>
        <authorList>
            <person name="Zhou C."/>
            <person name="Xiao S."/>
        </authorList>
    </citation>
    <scope>NUCLEOTIDE SEQUENCE [LARGE SCALE GENOMIC DNA]</scope>
    <source>
        <strain evidence="9">OARG1902GOOAL</strain>
        <tissue evidence="9">Muscle</tissue>
    </source>
</reference>
<keyword evidence="10" id="KW-1185">Reference proteome</keyword>
<feature type="region of interest" description="Disordered" evidence="6">
    <location>
        <begin position="446"/>
        <end position="483"/>
    </location>
</feature>
<keyword evidence="3" id="KW-0677">Repeat</keyword>
<accession>A0A6G1QKI4</accession>
<dbReference type="GO" id="GO:0051015">
    <property type="term" value="F:actin filament binding"/>
    <property type="evidence" value="ECO:0007669"/>
    <property type="project" value="TreeGrafter"/>
</dbReference>
<comment type="subcellular location">
    <subcellularLocation>
        <location evidence="1">Membrane</location>
    </subcellularLocation>
</comment>
<sequence length="740" mass="82420">MLLRKWPVFFSPDERKAVQKRTFTSPEKSDFRPSPLTVVPQVKLFGIDASNIADGVPCAVLTLVWNIILYFQVKEVTGGLQRRLSSSLSSLSMNSYPYSSEILPQPDDTGSYTCKTLPSKGRKTAGESKYHGKAIKTLLKWVQRCTSKFGVEVHDFGKSWRSGMAFLAMVKSINPDLVDLKESLSRDPKENAEQAFMISHQYLNIPPLLEPEDVTCTSPDEQSIITYVSMFLGHCSGTNEAYTTDTEIPETPTFGSPASVSFGGTIANDPKAQALLFYENRNSEQWKGWTRKSSGSPCGTSFHTNGAVPAHLSSSSSDVFSPCHHHQDHSKPSADDSPFSLSSEEGLYSMSALDSDEEDAYSYILDLNKEVFLPYNQLKSQAANVEGETVEELNKEPIQVDISGFKDQESSSVKSADFDLESQVRAQSMAHRKFVVDKKESCFRQMTNNRAGFDKEPDDESGGKEEPKQERAVRRQSDGDYGEKEATQTVIVVTCGYDETDALVDKAEKTMFFKMASWQKEVEEHSNKGPSVKGLQVKEMIVGGVKEATNFTFDEGKQRKLEEEKDDVKEEGSGNNQSVVCFESCGVEVHETVEYEIRGRRTTRINAEEERDRIDGGCNMEGLTKSSKDEKKEEHTDKVKKSGHYEAAEEKDRELKTRKRTLADKKVTTIKHPAETTLRNDTDGRVHSSACRGTPPSLSEGGLILQSLAASCDITPIEFAVLLVLWILLYCCLIVPQINL</sequence>
<dbReference type="EMBL" id="CM015729">
    <property type="protein sequence ID" value="KAF3702606.1"/>
    <property type="molecule type" value="Genomic_DNA"/>
</dbReference>
<evidence type="ECO:0000256" key="7">
    <source>
        <dbReference type="SAM" id="Phobius"/>
    </source>
</evidence>
<gene>
    <name evidence="9" type="ORF">EXN66_Car018294</name>
</gene>
<dbReference type="PROSITE" id="PS50021">
    <property type="entry name" value="CH"/>
    <property type="match status" value="1"/>
</dbReference>
<dbReference type="InterPro" id="IPR052403">
    <property type="entry name" value="LINC-complex_assoc"/>
</dbReference>
<dbReference type="FunFam" id="1.10.418.10:FF:000057">
    <property type="entry name" value="Calmin"/>
    <property type="match status" value="1"/>
</dbReference>
<dbReference type="Proteomes" id="UP000503349">
    <property type="component" value="Chromosome 18"/>
</dbReference>
<keyword evidence="4 7" id="KW-1133">Transmembrane helix</keyword>
<dbReference type="InterPro" id="IPR036872">
    <property type="entry name" value="CH_dom_sf"/>
</dbReference>
<feature type="transmembrane region" description="Helical" evidence="7">
    <location>
        <begin position="719"/>
        <end position="738"/>
    </location>
</feature>
<protein>
    <submittedName>
        <fullName evidence="9">Calmin Calponin-like transmembrane domain protein</fullName>
    </submittedName>
</protein>
<dbReference type="PANTHER" id="PTHR47535:SF7">
    <property type="entry name" value="CALMIN"/>
    <property type="match status" value="1"/>
</dbReference>
<dbReference type="InterPro" id="IPR001715">
    <property type="entry name" value="CH_dom"/>
</dbReference>
<evidence type="ECO:0000313" key="10">
    <source>
        <dbReference type="Proteomes" id="UP000503349"/>
    </source>
</evidence>
<evidence type="ECO:0000259" key="8">
    <source>
        <dbReference type="PROSITE" id="PS50021"/>
    </source>
</evidence>
<organism evidence="9 10">
    <name type="scientific">Channa argus</name>
    <name type="common">Northern snakehead</name>
    <name type="synonym">Ophicephalus argus</name>
    <dbReference type="NCBI Taxonomy" id="215402"/>
    <lineage>
        <taxon>Eukaryota</taxon>
        <taxon>Metazoa</taxon>
        <taxon>Chordata</taxon>
        <taxon>Craniata</taxon>
        <taxon>Vertebrata</taxon>
        <taxon>Euteleostomi</taxon>
        <taxon>Actinopterygii</taxon>
        <taxon>Neopterygii</taxon>
        <taxon>Teleostei</taxon>
        <taxon>Neoteleostei</taxon>
        <taxon>Acanthomorphata</taxon>
        <taxon>Anabantaria</taxon>
        <taxon>Anabantiformes</taxon>
        <taxon>Channoidei</taxon>
        <taxon>Channidae</taxon>
        <taxon>Channa</taxon>
    </lineage>
</organism>
<dbReference type="GO" id="GO:0005640">
    <property type="term" value="C:nuclear outer membrane"/>
    <property type="evidence" value="ECO:0007669"/>
    <property type="project" value="TreeGrafter"/>
</dbReference>
<keyword evidence="2 7" id="KW-0812">Transmembrane</keyword>
<dbReference type="PANTHER" id="PTHR47535">
    <property type="entry name" value="MUSCLE-SPECIFIC PROTEIN 300 KDA, ISOFORM G"/>
    <property type="match status" value="1"/>
</dbReference>
<dbReference type="AlphaFoldDB" id="A0A6G1QKI4"/>
<evidence type="ECO:0000313" key="9">
    <source>
        <dbReference type="EMBL" id="KAF3702606.1"/>
    </source>
</evidence>
<feature type="compositionally biased region" description="Basic and acidic residues" evidence="6">
    <location>
        <begin position="461"/>
        <end position="483"/>
    </location>
</feature>
<dbReference type="GO" id="GO:0005737">
    <property type="term" value="C:cytoplasm"/>
    <property type="evidence" value="ECO:0007669"/>
    <property type="project" value="TreeGrafter"/>
</dbReference>
<dbReference type="Gene3D" id="1.10.418.10">
    <property type="entry name" value="Calponin-like domain"/>
    <property type="match status" value="1"/>
</dbReference>
<dbReference type="SUPFAM" id="SSF47576">
    <property type="entry name" value="Calponin-homology domain, CH-domain"/>
    <property type="match status" value="1"/>
</dbReference>